<evidence type="ECO:0000256" key="1">
    <source>
        <dbReference type="SAM" id="SignalP"/>
    </source>
</evidence>
<dbReference type="PANTHER" id="PTHR34366">
    <property type="entry name" value="OS07G0289901 PROTEIN-RELATED"/>
    <property type="match status" value="1"/>
</dbReference>
<protein>
    <recommendedName>
        <fullName evidence="2">DUF7731 domain-containing protein</fullName>
    </recommendedName>
</protein>
<keyword evidence="4" id="KW-1185">Reference proteome</keyword>
<feature type="signal peptide" evidence="1">
    <location>
        <begin position="1"/>
        <end position="26"/>
    </location>
</feature>
<dbReference type="AlphaFoldDB" id="A0AAP0R1Q9"/>
<organism evidence="3 4">
    <name type="scientific">Citrus x changshan-huyou</name>
    <dbReference type="NCBI Taxonomy" id="2935761"/>
    <lineage>
        <taxon>Eukaryota</taxon>
        <taxon>Viridiplantae</taxon>
        <taxon>Streptophyta</taxon>
        <taxon>Embryophyta</taxon>
        <taxon>Tracheophyta</taxon>
        <taxon>Spermatophyta</taxon>
        <taxon>Magnoliopsida</taxon>
        <taxon>eudicotyledons</taxon>
        <taxon>Gunneridae</taxon>
        <taxon>Pentapetalae</taxon>
        <taxon>rosids</taxon>
        <taxon>malvids</taxon>
        <taxon>Sapindales</taxon>
        <taxon>Rutaceae</taxon>
        <taxon>Aurantioideae</taxon>
        <taxon>Citrus</taxon>
    </lineage>
</organism>
<dbReference type="EMBL" id="JBCGBO010000001">
    <property type="protein sequence ID" value="KAK9230068.1"/>
    <property type="molecule type" value="Genomic_DNA"/>
</dbReference>
<name>A0AAP0R1Q9_9ROSI</name>
<proteinExistence type="predicted"/>
<gene>
    <name evidence="3" type="ORF">WN944_023035</name>
</gene>
<dbReference type="PANTHER" id="PTHR34366:SF7">
    <property type="entry name" value="TRANSMEMBRANE PROTEIN"/>
    <property type="match status" value="1"/>
</dbReference>
<feature type="chain" id="PRO_5042846402" description="DUF7731 domain-containing protein" evidence="1">
    <location>
        <begin position="27"/>
        <end position="168"/>
    </location>
</feature>
<dbReference type="Pfam" id="PF24865">
    <property type="entry name" value="DUF7731"/>
    <property type="match status" value="1"/>
</dbReference>
<evidence type="ECO:0000259" key="2">
    <source>
        <dbReference type="Pfam" id="PF24865"/>
    </source>
</evidence>
<reference evidence="3 4" key="1">
    <citation type="submission" date="2024-05" db="EMBL/GenBank/DDBJ databases">
        <title>Haplotype-resolved chromosome-level genome assembly of Huyou (Citrus changshanensis).</title>
        <authorList>
            <person name="Miao C."/>
            <person name="Chen W."/>
            <person name="Wu Y."/>
            <person name="Wang L."/>
            <person name="Zhao S."/>
            <person name="Grierson D."/>
            <person name="Xu C."/>
            <person name="Chen K."/>
        </authorList>
    </citation>
    <scope>NUCLEOTIDE SEQUENCE [LARGE SCALE GENOMIC DNA]</scope>
    <source>
        <strain evidence="3">01-14</strain>
        <tissue evidence="3">Leaf</tissue>
    </source>
</reference>
<evidence type="ECO:0000313" key="4">
    <source>
        <dbReference type="Proteomes" id="UP001428341"/>
    </source>
</evidence>
<accession>A0AAP0R1Q9</accession>
<dbReference type="Proteomes" id="UP001428341">
    <property type="component" value="Unassembled WGS sequence"/>
</dbReference>
<sequence>METYSLLGRILCLSMGIFLLLTSASATAKSEEKYPTGNVNLSPFRAWRSAYECLFYGASPCSAKDKLTMDGAINVPVEETQDYCREGGCGAHIQNVLKCIHQVKRDFWFANKAPVKFLQDAISTGCSTSTEINTTDYPRSNAIKMSQSFSKSLMLALSTVLFMAVFNI</sequence>
<evidence type="ECO:0000313" key="3">
    <source>
        <dbReference type="EMBL" id="KAK9230068.1"/>
    </source>
</evidence>
<dbReference type="InterPro" id="IPR056633">
    <property type="entry name" value="DUF7731"/>
</dbReference>
<comment type="caution">
    <text evidence="3">The sequence shown here is derived from an EMBL/GenBank/DDBJ whole genome shotgun (WGS) entry which is preliminary data.</text>
</comment>
<feature type="domain" description="DUF7731" evidence="2">
    <location>
        <begin position="43"/>
        <end position="133"/>
    </location>
</feature>
<keyword evidence="1" id="KW-0732">Signal</keyword>